<evidence type="ECO:0000313" key="3">
    <source>
        <dbReference type="Proteomes" id="UP000585474"/>
    </source>
</evidence>
<evidence type="ECO:0000313" key="2">
    <source>
        <dbReference type="EMBL" id="GFS33705.1"/>
    </source>
</evidence>
<reference evidence="3" key="1">
    <citation type="submission" date="2019-07" db="EMBL/GenBank/DDBJ databases">
        <title>De Novo Assembly of kiwifruit Actinidia rufa.</title>
        <authorList>
            <person name="Sugita-Konishi S."/>
            <person name="Sato K."/>
            <person name="Mori E."/>
            <person name="Abe Y."/>
            <person name="Kisaki G."/>
            <person name="Hamano K."/>
            <person name="Suezawa K."/>
            <person name="Otani M."/>
            <person name="Fukuda T."/>
            <person name="Manabe T."/>
            <person name="Gomi K."/>
            <person name="Tabuchi M."/>
            <person name="Akimitsu K."/>
            <person name="Kataoka I."/>
        </authorList>
    </citation>
    <scope>NUCLEOTIDE SEQUENCE [LARGE SCALE GENOMIC DNA]</scope>
    <source>
        <strain evidence="3">cv. Fuchu</strain>
    </source>
</reference>
<dbReference type="EMBL" id="BJWL01000194">
    <property type="protein sequence ID" value="GFS33705.1"/>
    <property type="molecule type" value="Genomic_DNA"/>
</dbReference>
<protein>
    <submittedName>
        <fullName evidence="2">Uncharacterized protein</fullName>
    </submittedName>
</protein>
<proteinExistence type="predicted"/>
<name>A0A7J0DEQ2_9ERIC</name>
<gene>
    <name evidence="2" type="ORF">Acr_00g0030160</name>
</gene>
<dbReference type="PANTHER" id="PTHR36811:SF2">
    <property type="entry name" value="OS08G0444440 PROTEIN"/>
    <property type="match status" value="1"/>
</dbReference>
<dbReference type="OrthoDB" id="1080856at2759"/>
<comment type="caution">
    <text evidence="2">The sequence shown here is derived from an EMBL/GenBank/DDBJ whole genome shotgun (WGS) entry which is preliminary data.</text>
</comment>
<dbReference type="AlphaFoldDB" id="A0A7J0DEQ2"/>
<dbReference type="Proteomes" id="UP000585474">
    <property type="component" value="Unassembled WGS sequence"/>
</dbReference>
<sequence length="137" mass="15340">MAKRVISLGVHKRKPKKHHKKKRLFKKIVDYLKSDPYMFAPLVSSQPSGFSTTDPSPISPTGVESKKPSEEKNKKLLKKVEDYLKSDSYMYAPLIGAPPPHGFDANTVSPHSGPSLYGLTCWVLCFLDSSIHHRAFS</sequence>
<evidence type="ECO:0000256" key="1">
    <source>
        <dbReference type="SAM" id="MobiDB-lite"/>
    </source>
</evidence>
<dbReference type="PANTHER" id="PTHR36811">
    <property type="entry name" value="OS08G0444440 PROTEIN"/>
    <property type="match status" value="1"/>
</dbReference>
<feature type="region of interest" description="Disordered" evidence="1">
    <location>
        <begin position="1"/>
        <end position="21"/>
    </location>
</feature>
<keyword evidence="3" id="KW-1185">Reference proteome</keyword>
<feature type="region of interest" description="Disordered" evidence="1">
    <location>
        <begin position="46"/>
        <end position="72"/>
    </location>
</feature>
<feature type="compositionally biased region" description="Basic residues" evidence="1">
    <location>
        <begin position="10"/>
        <end position="21"/>
    </location>
</feature>
<feature type="compositionally biased region" description="Polar residues" evidence="1">
    <location>
        <begin position="46"/>
        <end position="56"/>
    </location>
</feature>
<organism evidence="2 3">
    <name type="scientific">Actinidia rufa</name>
    <dbReference type="NCBI Taxonomy" id="165716"/>
    <lineage>
        <taxon>Eukaryota</taxon>
        <taxon>Viridiplantae</taxon>
        <taxon>Streptophyta</taxon>
        <taxon>Embryophyta</taxon>
        <taxon>Tracheophyta</taxon>
        <taxon>Spermatophyta</taxon>
        <taxon>Magnoliopsida</taxon>
        <taxon>eudicotyledons</taxon>
        <taxon>Gunneridae</taxon>
        <taxon>Pentapetalae</taxon>
        <taxon>asterids</taxon>
        <taxon>Ericales</taxon>
        <taxon>Actinidiaceae</taxon>
        <taxon>Actinidia</taxon>
    </lineage>
</organism>
<accession>A0A7J0DEQ2</accession>